<sequence length="334" mass="36537">MVALDAVKVSNAKLRQLPPGLVAVFLGATSGIAESTLKQFYRNTIRPRVYIVGRSQDAANRILSELKAIQPEAEALFIRKDLSLLKNVDELCDEIKAKETKLNILFMTTGTMSLKGRDETSEGLDRKLATNYYARMRSTQQLLPLLEAAAPQLSRVVSVLAPGEESLTSFHLNDLDLKNNFSLRTAACHAITMTDFAFEEMAKQHPTISFVHAYPGIVKTGFIKEAGFAMKAALNATLILLAPWRVSIQESGERHLYAATSAAYPAKSGNEGGVELGTEEIKKGSNGELGGGAYLIGSDGELRANEKALRELRSKGAGQRIWQHTMYTFDTVTK</sequence>
<dbReference type="InterPro" id="IPR052228">
    <property type="entry name" value="Sec_Metab_Biosynth_Oxidored"/>
</dbReference>
<evidence type="ECO:0000256" key="1">
    <source>
        <dbReference type="ARBA" id="ARBA00023002"/>
    </source>
</evidence>
<protein>
    <recommendedName>
        <fullName evidence="4">NAD(P)-binding protein</fullName>
    </recommendedName>
</protein>
<evidence type="ECO:0000313" key="3">
    <source>
        <dbReference type="Proteomes" id="UP001590950"/>
    </source>
</evidence>
<dbReference type="InterPro" id="IPR036291">
    <property type="entry name" value="NAD(P)-bd_dom_sf"/>
</dbReference>
<dbReference type="EMBL" id="JBEFKJ010000009">
    <property type="protein sequence ID" value="KAL2044159.1"/>
    <property type="molecule type" value="Genomic_DNA"/>
</dbReference>
<dbReference type="Gene3D" id="3.40.50.720">
    <property type="entry name" value="NAD(P)-binding Rossmann-like Domain"/>
    <property type="match status" value="1"/>
</dbReference>
<dbReference type="Proteomes" id="UP001590950">
    <property type="component" value="Unassembled WGS sequence"/>
</dbReference>
<dbReference type="PANTHER" id="PTHR47534:SF2">
    <property type="entry name" value="KETOREDUCTASE (KR) DOMAIN-CONTAINING PROTEIN-RELATED"/>
    <property type="match status" value="1"/>
</dbReference>
<dbReference type="InterPro" id="IPR002347">
    <property type="entry name" value="SDR_fam"/>
</dbReference>
<keyword evidence="3" id="KW-1185">Reference proteome</keyword>
<dbReference type="SUPFAM" id="SSF51735">
    <property type="entry name" value="NAD(P)-binding Rossmann-fold domains"/>
    <property type="match status" value="1"/>
</dbReference>
<keyword evidence="1" id="KW-0560">Oxidoreductase</keyword>
<dbReference type="Pfam" id="PF00106">
    <property type="entry name" value="adh_short"/>
    <property type="match status" value="1"/>
</dbReference>
<organism evidence="2 3">
    <name type="scientific">Stereocaulon virgatum</name>
    <dbReference type="NCBI Taxonomy" id="373712"/>
    <lineage>
        <taxon>Eukaryota</taxon>
        <taxon>Fungi</taxon>
        <taxon>Dikarya</taxon>
        <taxon>Ascomycota</taxon>
        <taxon>Pezizomycotina</taxon>
        <taxon>Lecanoromycetes</taxon>
        <taxon>OSLEUM clade</taxon>
        <taxon>Lecanoromycetidae</taxon>
        <taxon>Lecanorales</taxon>
        <taxon>Lecanorineae</taxon>
        <taxon>Stereocaulaceae</taxon>
        <taxon>Stereocaulon</taxon>
    </lineage>
</organism>
<reference evidence="2 3" key="1">
    <citation type="submission" date="2024-09" db="EMBL/GenBank/DDBJ databases">
        <title>Rethinking Asexuality: The Enigmatic Case of Functional Sexual Genes in Lepraria (Stereocaulaceae).</title>
        <authorList>
            <person name="Doellman M."/>
            <person name="Sun Y."/>
            <person name="Barcenas-Pena A."/>
            <person name="Lumbsch H.T."/>
            <person name="Grewe F."/>
        </authorList>
    </citation>
    <scope>NUCLEOTIDE SEQUENCE [LARGE SCALE GENOMIC DNA]</scope>
    <source>
        <strain evidence="2 3">Mercado 3170</strain>
    </source>
</reference>
<name>A0ABR4AEA8_9LECA</name>
<accession>A0ABR4AEA8</accession>
<proteinExistence type="predicted"/>
<comment type="caution">
    <text evidence="2">The sequence shown here is derived from an EMBL/GenBank/DDBJ whole genome shotgun (WGS) entry which is preliminary data.</text>
</comment>
<evidence type="ECO:0008006" key="4">
    <source>
        <dbReference type="Google" id="ProtNLM"/>
    </source>
</evidence>
<gene>
    <name evidence="2" type="ORF">N7G274_002864</name>
</gene>
<evidence type="ECO:0000313" key="2">
    <source>
        <dbReference type="EMBL" id="KAL2044159.1"/>
    </source>
</evidence>
<dbReference type="PANTHER" id="PTHR47534">
    <property type="entry name" value="YALI0E05731P"/>
    <property type="match status" value="1"/>
</dbReference>